<dbReference type="InterPro" id="IPR051044">
    <property type="entry name" value="MAG_DAG_Lipase"/>
</dbReference>
<dbReference type="Proteomes" id="UP000186817">
    <property type="component" value="Unassembled WGS sequence"/>
</dbReference>
<dbReference type="Pfam" id="PF12146">
    <property type="entry name" value="Hydrolase_4"/>
    <property type="match status" value="1"/>
</dbReference>
<comment type="caution">
    <text evidence="2">The sequence shown here is derived from an EMBL/GenBank/DDBJ whole genome shotgun (WGS) entry which is preliminary data.</text>
</comment>
<dbReference type="PANTHER" id="PTHR11614">
    <property type="entry name" value="PHOSPHOLIPASE-RELATED"/>
    <property type="match status" value="1"/>
</dbReference>
<evidence type="ECO:0000313" key="2">
    <source>
        <dbReference type="EMBL" id="OLP76705.1"/>
    </source>
</evidence>
<accession>A0A1Q9C1B0</accession>
<evidence type="ECO:0000313" key="3">
    <source>
        <dbReference type="Proteomes" id="UP000186817"/>
    </source>
</evidence>
<dbReference type="OrthoDB" id="2498029at2759"/>
<reference evidence="2 3" key="1">
    <citation type="submission" date="2016-02" db="EMBL/GenBank/DDBJ databases">
        <title>Genome analysis of coral dinoflagellate symbionts highlights evolutionary adaptations to a symbiotic lifestyle.</title>
        <authorList>
            <person name="Aranda M."/>
            <person name="Li Y."/>
            <person name="Liew Y.J."/>
            <person name="Baumgarten S."/>
            <person name="Simakov O."/>
            <person name="Wilson M."/>
            <person name="Piel J."/>
            <person name="Ashoor H."/>
            <person name="Bougouffa S."/>
            <person name="Bajic V.B."/>
            <person name="Ryu T."/>
            <person name="Ravasi T."/>
            <person name="Bayer T."/>
            <person name="Micklem G."/>
            <person name="Kim H."/>
            <person name="Bhak J."/>
            <person name="Lajeunesse T.C."/>
            <person name="Voolstra C.R."/>
        </authorList>
    </citation>
    <scope>NUCLEOTIDE SEQUENCE [LARGE SCALE GENOMIC DNA]</scope>
    <source>
        <strain evidence="2 3">CCMP2467</strain>
    </source>
</reference>
<gene>
    <name evidence="2" type="ORF">AK812_SmicGene43326</name>
</gene>
<protein>
    <recommendedName>
        <fullName evidence="1">Serine aminopeptidase S33 domain-containing protein</fullName>
    </recommendedName>
</protein>
<organism evidence="2 3">
    <name type="scientific">Symbiodinium microadriaticum</name>
    <name type="common">Dinoflagellate</name>
    <name type="synonym">Zooxanthella microadriatica</name>
    <dbReference type="NCBI Taxonomy" id="2951"/>
    <lineage>
        <taxon>Eukaryota</taxon>
        <taxon>Sar</taxon>
        <taxon>Alveolata</taxon>
        <taxon>Dinophyceae</taxon>
        <taxon>Suessiales</taxon>
        <taxon>Symbiodiniaceae</taxon>
        <taxon>Symbiodinium</taxon>
    </lineage>
</organism>
<dbReference type="InterPro" id="IPR022742">
    <property type="entry name" value="Hydrolase_4"/>
</dbReference>
<dbReference type="AlphaFoldDB" id="A0A1Q9C1B0"/>
<keyword evidence="3" id="KW-1185">Reference proteome</keyword>
<dbReference type="InterPro" id="IPR029058">
    <property type="entry name" value="AB_hydrolase_fold"/>
</dbReference>
<dbReference type="SUPFAM" id="SSF53474">
    <property type="entry name" value="alpha/beta-Hydrolases"/>
    <property type="match status" value="1"/>
</dbReference>
<name>A0A1Q9C1B0_SYMMI</name>
<feature type="domain" description="Serine aminopeptidase S33" evidence="1">
    <location>
        <begin position="58"/>
        <end position="129"/>
    </location>
</feature>
<dbReference type="EMBL" id="LSRX01001947">
    <property type="protein sequence ID" value="OLP76705.1"/>
    <property type="molecule type" value="Genomic_DNA"/>
</dbReference>
<sequence>MFFLREGLFECCSSASTGKPEFLEKEKLISARPSSSLATSSTGNLDLYYQRWRSDRRQHVRAVVFVHSGETEHTAWYNALAVRLAAVGCLTLALDAQGFGQSDGARGYFESFQSATETADETSAYMKEKNIYDINFKDIELLATAGRQRLREQQGKQML</sequence>
<dbReference type="Gene3D" id="3.40.50.1820">
    <property type="entry name" value="alpha/beta hydrolase"/>
    <property type="match status" value="1"/>
</dbReference>
<evidence type="ECO:0000259" key="1">
    <source>
        <dbReference type="Pfam" id="PF12146"/>
    </source>
</evidence>
<proteinExistence type="predicted"/>